<evidence type="ECO:0000313" key="1">
    <source>
        <dbReference type="EMBL" id="GBO15947.1"/>
    </source>
</evidence>
<protein>
    <submittedName>
        <fullName evidence="1">Uncharacterized protein</fullName>
    </submittedName>
</protein>
<evidence type="ECO:0000313" key="2">
    <source>
        <dbReference type="Proteomes" id="UP000499080"/>
    </source>
</evidence>
<dbReference type="AlphaFoldDB" id="A0A4Y2UWS0"/>
<dbReference type="EMBL" id="BGPR01039891">
    <property type="protein sequence ID" value="GBO15947.1"/>
    <property type="molecule type" value="Genomic_DNA"/>
</dbReference>
<organism evidence="1 2">
    <name type="scientific">Araneus ventricosus</name>
    <name type="common">Orbweaver spider</name>
    <name type="synonym">Epeira ventricosa</name>
    <dbReference type="NCBI Taxonomy" id="182803"/>
    <lineage>
        <taxon>Eukaryota</taxon>
        <taxon>Metazoa</taxon>
        <taxon>Ecdysozoa</taxon>
        <taxon>Arthropoda</taxon>
        <taxon>Chelicerata</taxon>
        <taxon>Arachnida</taxon>
        <taxon>Araneae</taxon>
        <taxon>Araneomorphae</taxon>
        <taxon>Entelegynae</taxon>
        <taxon>Araneoidea</taxon>
        <taxon>Araneidae</taxon>
        <taxon>Araneus</taxon>
    </lineage>
</organism>
<keyword evidence="2" id="KW-1185">Reference proteome</keyword>
<dbReference type="Gene3D" id="2.40.70.10">
    <property type="entry name" value="Acid Proteases"/>
    <property type="match status" value="1"/>
</dbReference>
<dbReference type="InterPro" id="IPR021109">
    <property type="entry name" value="Peptidase_aspartic_dom_sf"/>
</dbReference>
<proteinExistence type="predicted"/>
<reference evidence="1 2" key="1">
    <citation type="journal article" date="2019" name="Sci. Rep.">
        <title>Orb-weaving spider Araneus ventricosus genome elucidates the spidroin gene catalogue.</title>
        <authorList>
            <person name="Kono N."/>
            <person name="Nakamura H."/>
            <person name="Ohtoshi R."/>
            <person name="Moran D.A.P."/>
            <person name="Shinohara A."/>
            <person name="Yoshida Y."/>
            <person name="Fujiwara M."/>
            <person name="Mori M."/>
            <person name="Tomita M."/>
            <person name="Arakawa K."/>
        </authorList>
    </citation>
    <scope>NUCLEOTIDE SEQUENCE [LARGE SCALE GENOMIC DNA]</scope>
</reference>
<dbReference type="OrthoDB" id="6765836at2759"/>
<sequence>MSNISLDPKVFLQTLKEKIISDKKEVSVRIILDSGSRRSYILKNLAEEMGYIPVRKGTLLHSLFGGVKSEKFEHTCYKIRLRSTENNFACNIEVLDQLAICSDVTPVNAGPWMKKLQEMNITLTHVGEKSQPVKVLIGADHFVKFLTGQSRVVYHVDWWPLRLRLGGLCLERFLRTEILQVMPYMAPADFLFHCIKGVLKGLRFSDIAQIQQRVTTGLRAIPKEAFADQFPAAVQLMSKMYSR</sequence>
<dbReference type="Proteomes" id="UP000499080">
    <property type="component" value="Unassembled WGS sequence"/>
</dbReference>
<accession>A0A4Y2UWS0</accession>
<gene>
    <name evidence="1" type="ORF">AVEN_257786_1</name>
</gene>
<name>A0A4Y2UWS0_ARAVE</name>
<comment type="caution">
    <text evidence="1">The sequence shown here is derived from an EMBL/GenBank/DDBJ whole genome shotgun (WGS) entry which is preliminary data.</text>
</comment>